<evidence type="ECO:0000313" key="3">
    <source>
        <dbReference type="EMBL" id="QLK26045.1"/>
    </source>
</evidence>
<dbReference type="Gene3D" id="1.10.10.10">
    <property type="entry name" value="Winged helix-like DNA-binding domain superfamily/Winged helix DNA-binding domain"/>
    <property type="match status" value="1"/>
</dbReference>
<dbReference type="Pfam" id="PF25213">
    <property type="entry name" value="HVO_A0261_N"/>
    <property type="match status" value="1"/>
</dbReference>
<sequence length="273" mass="30100">MGTPLEDIRFLADSENRFAALEALAAGPRTRAELQSATEASKATISRLLGDFERRGWVVRDGHRYALTPLGEYVASEFIDVYDHMATASDLRELLPWFPLGELEIEFDLEILTEARITAATPDDPMAPVARVLDIERESTRTKTLADKFPEPCVDARHEAVVGGTQTMELVTTPTVIESVMASPCADEFEDIVAADRTTVYVYDGDVPPGGIYDGTAYRIVLDDRDVSVGLIESDDPALVDRLTESFDEYREASTRLTASELRDGRESMGAET</sequence>
<feature type="domain" description="Methanogenesis regulatory protein FilR1 middle" evidence="1">
    <location>
        <begin position="125"/>
        <end position="252"/>
    </location>
</feature>
<proteinExistence type="predicted"/>
<feature type="domain" description="HVO-A0261-like N-terminal" evidence="2">
    <location>
        <begin position="6"/>
        <end position="89"/>
    </location>
</feature>
<name>A0A7D6GZP1_9EURY</name>
<reference evidence="3 4" key="1">
    <citation type="submission" date="2020-07" db="EMBL/GenBank/DDBJ databases">
        <title>Natrinema (YPL30) sp. nov. and Haloterrigena xxxxxx (YPL8) sp. nov., isolated from a salt mine.</title>
        <authorList>
            <person name="Cui H."/>
        </authorList>
    </citation>
    <scope>NUCLEOTIDE SEQUENCE [LARGE SCALE GENOMIC DNA]</scope>
    <source>
        <strain evidence="3 4">YPL13</strain>
    </source>
</reference>
<dbReference type="SUPFAM" id="SSF46785">
    <property type="entry name" value="Winged helix' DNA-binding domain"/>
    <property type="match status" value="1"/>
</dbReference>
<dbReference type="AlphaFoldDB" id="A0A7D6GZP1"/>
<dbReference type="RefSeq" id="WP_180841225.1">
    <property type="nucleotide sequence ID" value="NZ_CP059154.1"/>
</dbReference>
<dbReference type="InterPro" id="IPR057527">
    <property type="entry name" value="HVO_A0261-like_N"/>
</dbReference>
<dbReference type="Pfam" id="PF08350">
    <property type="entry name" value="FilR1_middle"/>
    <property type="match status" value="1"/>
</dbReference>
<dbReference type="EMBL" id="CP059154">
    <property type="protein sequence ID" value="QLK26045.1"/>
    <property type="molecule type" value="Genomic_DNA"/>
</dbReference>
<protein>
    <submittedName>
        <fullName evidence="3">Helix-turn-helix domain-containing protein</fullName>
    </submittedName>
</protein>
<evidence type="ECO:0000259" key="1">
    <source>
        <dbReference type="Pfam" id="PF08350"/>
    </source>
</evidence>
<dbReference type="InterPro" id="IPR036388">
    <property type="entry name" value="WH-like_DNA-bd_sf"/>
</dbReference>
<keyword evidence="4" id="KW-1185">Reference proteome</keyword>
<gene>
    <name evidence="3" type="ORF">HYG81_18520</name>
</gene>
<dbReference type="GeneID" id="56145243"/>
<dbReference type="Proteomes" id="UP000510869">
    <property type="component" value="Chromosome"/>
</dbReference>
<accession>A0A7D6GZP1</accession>
<evidence type="ECO:0000259" key="2">
    <source>
        <dbReference type="Pfam" id="PF25213"/>
    </source>
</evidence>
<organism evidence="3 4">
    <name type="scientific">Natrinema zhouii</name>
    <dbReference type="NCBI Taxonomy" id="1710539"/>
    <lineage>
        <taxon>Archaea</taxon>
        <taxon>Methanobacteriati</taxon>
        <taxon>Methanobacteriota</taxon>
        <taxon>Stenosarchaea group</taxon>
        <taxon>Halobacteria</taxon>
        <taxon>Halobacteriales</taxon>
        <taxon>Natrialbaceae</taxon>
        <taxon>Natrinema</taxon>
    </lineage>
</organism>
<evidence type="ECO:0000313" key="4">
    <source>
        <dbReference type="Proteomes" id="UP000510869"/>
    </source>
</evidence>
<dbReference type="OrthoDB" id="330490at2157"/>
<dbReference type="InterPro" id="IPR036390">
    <property type="entry name" value="WH_DNA-bd_sf"/>
</dbReference>
<dbReference type="InterPro" id="IPR013561">
    <property type="entry name" value="FilR1_middle_dom"/>
</dbReference>
<dbReference type="KEGG" id="nay:HYG81_18520"/>